<evidence type="ECO:0000256" key="2">
    <source>
        <dbReference type="RuleBase" id="RU000539"/>
    </source>
</evidence>
<evidence type="ECO:0000256" key="3">
    <source>
        <dbReference type="SAM" id="SignalP"/>
    </source>
</evidence>
<keyword evidence="3" id="KW-0732">Signal</keyword>
<accession>A0A7K9U125</accession>
<dbReference type="OrthoDB" id="6112826at2759"/>
<name>A0A7K9U125_9AVES</name>
<comment type="function">
    <text evidence="2">Major acute phase reactant. Apolipoprotein of the HDL complex.</text>
</comment>
<keyword evidence="2" id="KW-0011">Acute phase</keyword>
<feature type="signal peptide" evidence="3">
    <location>
        <begin position="1"/>
        <end position="18"/>
    </location>
</feature>
<dbReference type="PANTHER" id="PTHR23424:SF29">
    <property type="entry name" value="SERUM AMYLOID A PROTEIN"/>
    <property type="match status" value="1"/>
</dbReference>
<keyword evidence="2" id="KW-0345">HDL</keyword>
<proteinExistence type="inferred from homology"/>
<comment type="caution">
    <text evidence="4">The sequence shown here is derived from an EMBL/GenBank/DDBJ whole genome shotgun (WGS) entry which is preliminary data.</text>
</comment>
<sequence>MRLCVCLVILSCIVCANADLLEGGRFVWDAVGGAWDMLRAYKDMREANYINADKYFHARGNYEAAQRGPGGVWAARVI</sequence>
<dbReference type="PROSITE" id="PS00992">
    <property type="entry name" value="SAA"/>
    <property type="match status" value="1"/>
</dbReference>
<evidence type="ECO:0000313" key="4">
    <source>
        <dbReference type="EMBL" id="NXI53211.1"/>
    </source>
</evidence>
<dbReference type="EMBL" id="VWZY01004868">
    <property type="protein sequence ID" value="NXI53211.1"/>
    <property type="molecule type" value="Genomic_DNA"/>
</dbReference>
<keyword evidence="5" id="KW-1185">Reference proteome</keyword>
<dbReference type="AlphaFoldDB" id="A0A7K9U125"/>
<organism evidence="4 5">
    <name type="scientific">Chloroceryle aenea</name>
    <name type="common">American pygmy kingfisher</name>
    <dbReference type="NCBI Taxonomy" id="176938"/>
    <lineage>
        <taxon>Eukaryota</taxon>
        <taxon>Metazoa</taxon>
        <taxon>Chordata</taxon>
        <taxon>Craniata</taxon>
        <taxon>Vertebrata</taxon>
        <taxon>Euteleostomi</taxon>
        <taxon>Archelosauria</taxon>
        <taxon>Archosauria</taxon>
        <taxon>Dinosauria</taxon>
        <taxon>Saurischia</taxon>
        <taxon>Theropoda</taxon>
        <taxon>Coelurosauria</taxon>
        <taxon>Aves</taxon>
        <taxon>Neognathae</taxon>
        <taxon>Neoaves</taxon>
        <taxon>Telluraves</taxon>
        <taxon>Coraciimorphae</taxon>
        <taxon>Coraciiformes</taxon>
        <taxon>Cerylidae</taxon>
        <taxon>Chloroceryle</taxon>
    </lineage>
</organism>
<gene>
    <name evidence="4" type="primary">Saa</name>
    <name evidence="4" type="ORF">CHLAEN_R01971</name>
</gene>
<dbReference type="InterPro" id="IPR052464">
    <property type="entry name" value="Synovial_Prolif_Regulator"/>
</dbReference>
<feature type="chain" id="PRO_5029593524" description="Serum amyloid A protein" evidence="3">
    <location>
        <begin position="19"/>
        <end position="78"/>
    </location>
</feature>
<feature type="non-terminal residue" evidence="4">
    <location>
        <position position="1"/>
    </location>
</feature>
<dbReference type="InterPro" id="IPR000096">
    <property type="entry name" value="Serum_amyloid_A"/>
</dbReference>
<dbReference type="PANTHER" id="PTHR23424">
    <property type="entry name" value="SERUM AMYLOID A"/>
    <property type="match status" value="1"/>
</dbReference>
<dbReference type="Pfam" id="PF00277">
    <property type="entry name" value="SAA"/>
    <property type="match status" value="1"/>
</dbReference>
<dbReference type="PRINTS" id="PR00306">
    <property type="entry name" value="SERUMAMYLOID"/>
</dbReference>
<dbReference type="GO" id="GO:0034364">
    <property type="term" value="C:high-density lipoprotein particle"/>
    <property type="evidence" value="ECO:0007669"/>
    <property type="project" value="UniProtKB-UniRule"/>
</dbReference>
<dbReference type="GO" id="GO:0006953">
    <property type="term" value="P:acute-phase response"/>
    <property type="evidence" value="ECO:0007669"/>
    <property type="project" value="UniProtKB-UniRule"/>
</dbReference>
<feature type="non-terminal residue" evidence="4">
    <location>
        <position position="78"/>
    </location>
</feature>
<protein>
    <recommendedName>
        <fullName evidence="2">Serum amyloid A protein</fullName>
    </recommendedName>
</protein>
<comment type="similarity">
    <text evidence="1 2">Belongs to the SAA family.</text>
</comment>
<dbReference type="Gene3D" id="1.10.132.110">
    <property type="entry name" value="Serum amyloid A protein"/>
    <property type="match status" value="1"/>
</dbReference>
<evidence type="ECO:0000313" key="5">
    <source>
        <dbReference type="Proteomes" id="UP000579406"/>
    </source>
</evidence>
<evidence type="ECO:0000256" key="1">
    <source>
        <dbReference type="ARBA" id="ARBA00007745"/>
    </source>
</evidence>
<dbReference type="SMART" id="SM00197">
    <property type="entry name" value="SAA"/>
    <property type="match status" value="1"/>
</dbReference>
<dbReference type="Proteomes" id="UP000579406">
    <property type="component" value="Unassembled WGS sequence"/>
</dbReference>
<reference evidence="4 5" key="1">
    <citation type="submission" date="2019-09" db="EMBL/GenBank/DDBJ databases">
        <title>Bird 10,000 Genomes (B10K) Project - Family phase.</title>
        <authorList>
            <person name="Zhang G."/>
        </authorList>
    </citation>
    <scope>NUCLEOTIDE SEQUENCE [LARGE SCALE GENOMIC DNA]</scope>
    <source>
        <strain evidence="4">B10K-DU-001-61</strain>
        <tissue evidence="4">Muscle</tissue>
    </source>
</reference>